<evidence type="ECO:0000313" key="2">
    <source>
        <dbReference type="Proteomes" id="UP000886998"/>
    </source>
</evidence>
<dbReference type="Proteomes" id="UP000886998">
    <property type="component" value="Unassembled WGS sequence"/>
</dbReference>
<name>A0A8X7CMY3_9ARAC</name>
<comment type="caution">
    <text evidence="1">The sequence shown here is derived from an EMBL/GenBank/DDBJ whole genome shotgun (WGS) entry which is preliminary data.</text>
</comment>
<accession>A0A8X7CMY3</accession>
<reference evidence="1" key="1">
    <citation type="submission" date="2020-08" db="EMBL/GenBank/DDBJ databases">
        <title>Multicomponent nature underlies the extraordinary mechanical properties of spider dragline silk.</title>
        <authorList>
            <person name="Kono N."/>
            <person name="Nakamura H."/>
            <person name="Mori M."/>
            <person name="Yoshida Y."/>
            <person name="Ohtoshi R."/>
            <person name="Malay A.D."/>
            <person name="Moran D.A.P."/>
            <person name="Tomita M."/>
            <person name="Numata K."/>
            <person name="Arakawa K."/>
        </authorList>
    </citation>
    <scope>NUCLEOTIDE SEQUENCE</scope>
</reference>
<proteinExistence type="predicted"/>
<gene>
    <name evidence="1" type="ORF">TNIN_363571</name>
</gene>
<protein>
    <submittedName>
        <fullName evidence="1">Uncharacterized protein</fullName>
    </submittedName>
</protein>
<keyword evidence="2" id="KW-1185">Reference proteome</keyword>
<dbReference type="EMBL" id="BMAV01018980">
    <property type="protein sequence ID" value="GFY71600.1"/>
    <property type="molecule type" value="Genomic_DNA"/>
</dbReference>
<organism evidence="1 2">
    <name type="scientific">Trichonephila inaurata madagascariensis</name>
    <dbReference type="NCBI Taxonomy" id="2747483"/>
    <lineage>
        <taxon>Eukaryota</taxon>
        <taxon>Metazoa</taxon>
        <taxon>Ecdysozoa</taxon>
        <taxon>Arthropoda</taxon>
        <taxon>Chelicerata</taxon>
        <taxon>Arachnida</taxon>
        <taxon>Araneae</taxon>
        <taxon>Araneomorphae</taxon>
        <taxon>Entelegynae</taxon>
        <taxon>Araneoidea</taxon>
        <taxon>Nephilidae</taxon>
        <taxon>Trichonephila</taxon>
        <taxon>Trichonephila inaurata</taxon>
    </lineage>
</organism>
<sequence>MDTSTDSESSSRSRAELFRDKVRADYDTAVDAELEETRRCHEAELEEAKKCRDLQRAKWGLPTSEELAEFIPVTGKKQKIHSPAKDSSSAKIRTGYENQFEVLTVEGPPAEDQNNLSDDDMDVRVSTPVQHVRPPLPITIDNIEHPAQLLKRIQDMTQQKIVGRMRGKSIKLYPETPAAYNKIRNLIDSEKLQSFTFQFPEEKVYKVDIRGCLRTCLSRTSSRNSNNLEYIRRNVKSLSAGKMACLCPSSQSSWTRLRTTKTSTI</sequence>
<dbReference type="AlphaFoldDB" id="A0A8X7CMY3"/>
<evidence type="ECO:0000313" key="1">
    <source>
        <dbReference type="EMBL" id="GFY71600.1"/>
    </source>
</evidence>